<evidence type="ECO:0000256" key="3">
    <source>
        <dbReference type="ARBA" id="ARBA00022840"/>
    </source>
</evidence>
<dbReference type="AlphaFoldDB" id="A0ABD4Z6Q6"/>
<dbReference type="CDD" id="cd03214">
    <property type="entry name" value="ABC_Iron-Siderophores_B12_Hemin"/>
    <property type="match status" value="1"/>
</dbReference>
<keyword evidence="2" id="KW-0547">Nucleotide-binding</keyword>
<evidence type="ECO:0000256" key="1">
    <source>
        <dbReference type="ARBA" id="ARBA00022448"/>
    </source>
</evidence>
<gene>
    <name evidence="6" type="ORF">QPL79_06045</name>
</gene>
<comment type="caution">
    <text evidence="6">The sequence shown here is derived from an EMBL/GenBank/DDBJ whole genome shotgun (WGS) entry which is preliminary data.</text>
</comment>
<evidence type="ECO:0000256" key="2">
    <source>
        <dbReference type="ARBA" id="ARBA00022741"/>
    </source>
</evidence>
<accession>A0ABD4Z6Q6</accession>
<dbReference type="Gene3D" id="3.40.50.300">
    <property type="entry name" value="P-loop containing nucleotide triphosphate hydrolases"/>
    <property type="match status" value="1"/>
</dbReference>
<dbReference type="PROSITE" id="PS50893">
    <property type="entry name" value="ABC_TRANSPORTER_2"/>
    <property type="match status" value="1"/>
</dbReference>
<dbReference type="InterPro" id="IPR003439">
    <property type="entry name" value="ABC_transporter-like_ATP-bd"/>
</dbReference>
<dbReference type="PANTHER" id="PTHR42794:SF1">
    <property type="entry name" value="HEMIN IMPORT ATP-BINDING PROTEIN HMUV"/>
    <property type="match status" value="1"/>
</dbReference>
<keyword evidence="4" id="KW-1278">Translocase</keyword>
<evidence type="ECO:0000259" key="5">
    <source>
        <dbReference type="PROSITE" id="PS50893"/>
    </source>
</evidence>
<dbReference type="FunFam" id="3.40.50.300:FF:000134">
    <property type="entry name" value="Iron-enterobactin ABC transporter ATP-binding protein"/>
    <property type="match status" value="1"/>
</dbReference>
<proteinExistence type="predicted"/>
<dbReference type="SUPFAM" id="SSF52540">
    <property type="entry name" value="P-loop containing nucleoside triphosphate hydrolases"/>
    <property type="match status" value="1"/>
</dbReference>
<protein>
    <submittedName>
        <fullName evidence="6">ABC transporter ATP-binding protein</fullName>
    </submittedName>
</protein>
<sequence length="261" mass="29693">MNSYVKLKVVGVDVYYKSYKALSNIEFEVKPGEVTSILGPNGSGKTTLLRTIAKVLKPRCGTIYLDSKSIYEIDDREYAKIVGYLPQQQVFSASMKVFDVVALGRRPYVTWSLGKRDLEVIWNAMKLLEVDQFAYRNVDELSGGERQRVMCARVLAQEPRVLLLDEPVTHLDLRYQIEFLELVKKLTKERNLITIMSLHDLNLAMRYSDKVILMRKGLIYCVGKPDEVLTPQAIRSVFGVEVEIAKNPEPYIVIKGLALGE</sequence>
<organism evidence="6 7">
    <name type="scientific">Ignisphaera cupida</name>
    <dbReference type="NCBI Taxonomy" id="3050454"/>
    <lineage>
        <taxon>Archaea</taxon>
        <taxon>Thermoproteota</taxon>
        <taxon>Thermoprotei</taxon>
        <taxon>Desulfurococcales</taxon>
        <taxon>Desulfurococcaceae</taxon>
        <taxon>Ignisphaera</taxon>
    </lineage>
</organism>
<dbReference type="PANTHER" id="PTHR42794">
    <property type="entry name" value="HEMIN IMPORT ATP-BINDING PROTEIN HMUV"/>
    <property type="match status" value="1"/>
</dbReference>
<feature type="domain" description="ABC transporter" evidence="5">
    <location>
        <begin position="7"/>
        <end position="241"/>
    </location>
</feature>
<evidence type="ECO:0000256" key="4">
    <source>
        <dbReference type="ARBA" id="ARBA00022967"/>
    </source>
</evidence>
<dbReference type="InterPro" id="IPR003593">
    <property type="entry name" value="AAA+_ATPase"/>
</dbReference>
<reference evidence="6 7" key="1">
    <citation type="submission" date="2023-05" db="EMBL/GenBank/DDBJ databases">
        <title>A new hyperthermophilic archaea 'Ignisphaera cupida' sp. nov. and description of the family 'Ignisphaeraceae' fam. nov.</title>
        <authorList>
            <person name="Podosokorskaya O.A."/>
            <person name="Elcheninov A.G."/>
            <person name="Klukina A."/>
            <person name="Merkel A.Y."/>
        </authorList>
    </citation>
    <scope>NUCLEOTIDE SEQUENCE [LARGE SCALE GENOMIC DNA]</scope>
    <source>
        <strain evidence="6 7">4213-co</strain>
    </source>
</reference>
<dbReference type="RefSeq" id="WP_285273904.1">
    <property type="nucleotide sequence ID" value="NZ_JASNVW010000003.1"/>
</dbReference>
<keyword evidence="3 6" id="KW-0067">ATP-binding</keyword>
<name>A0ABD4Z6Q6_9CREN</name>
<dbReference type="InterPro" id="IPR027417">
    <property type="entry name" value="P-loop_NTPase"/>
</dbReference>
<evidence type="ECO:0000313" key="6">
    <source>
        <dbReference type="EMBL" id="MDK6028919.1"/>
    </source>
</evidence>
<dbReference type="Proteomes" id="UP001529235">
    <property type="component" value="Unassembled WGS sequence"/>
</dbReference>
<dbReference type="GO" id="GO:0005524">
    <property type="term" value="F:ATP binding"/>
    <property type="evidence" value="ECO:0007669"/>
    <property type="project" value="UniProtKB-KW"/>
</dbReference>
<evidence type="ECO:0000313" key="7">
    <source>
        <dbReference type="Proteomes" id="UP001529235"/>
    </source>
</evidence>
<dbReference type="SMART" id="SM00382">
    <property type="entry name" value="AAA"/>
    <property type="match status" value="1"/>
</dbReference>
<dbReference type="EMBL" id="JASNVW010000003">
    <property type="protein sequence ID" value="MDK6028919.1"/>
    <property type="molecule type" value="Genomic_DNA"/>
</dbReference>
<keyword evidence="7" id="KW-1185">Reference proteome</keyword>
<dbReference type="Pfam" id="PF00005">
    <property type="entry name" value="ABC_tran"/>
    <property type="match status" value="1"/>
</dbReference>
<keyword evidence="1" id="KW-0813">Transport</keyword>